<proteinExistence type="inferred from homology"/>
<evidence type="ECO:0000256" key="21">
    <source>
        <dbReference type="SAM" id="Phobius"/>
    </source>
</evidence>
<dbReference type="PANTHER" id="PTHR47175:SF2">
    <property type="entry name" value="LIPASE ATG15-RELATED"/>
    <property type="match status" value="1"/>
</dbReference>
<dbReference type="GO" id="GO:0046461">
    <property type="term" value="P:neutral lipid catabolic process"/>
    <property type="evidence" value="ECO:0007669"/>
    <property type="project" value="TreeGrafter"/>
</dbReference>
<evidence type="ECO:0000256" key="8">
    <source>
        <dbReference type="ARBA" id="ARBA00019241"/>
    </source>
</evidence>
<dbReference type="GO" id="GO:0004620">
    <property type="term" value="F:phospholipase activity"/>
    <property type="evidence" value="ECO:0007669"/>
    <property type="project" value="TreeGrafter"/>
</dbReference>
<evidence type="ECO:0000256" key="16">
    <source>
        <dbReference type="ARBA" id="ARBA00023098"/>
    </source>
</evidence>
<dbReference type="GO" id="GO:0034727">
    <property type="term" value="P:piecemeal microautophagy of the nucleus"/>
    <property type="evidence" value="ECO:0007669"/>
    <property type="project" value="TreeGrafter"/>
</dbReference>
<evidence type="ECO:0000256" key="2">
    <source>
        <dbReference type="ARBA" id="ARBA00004270"/>
    </source>
</evidence>
<keyword evidence="13" id="KW-0735">Signal-anchor</keyword>
<dbReference type="GO" id="GO:0034496">
    <property type="term" value="P:multivesicular body membrane disassembly"/>
    <property type="evidence" value="ECO:0007669"/>
    <property type="project" value="TreeGrafter"/>
</dbReference>
<keyword evidence="18" id="KW-0325">Glycoprotein</keyword>
<evidence type="ECO:0000256" key="18">
    <source>
        <dbReference type="ARBA" id="ARBA00023180"/>
    </source>
</evidence>
<dbReference type="InterPro" id="IPR029058">
    <property type="entry name" value="AB_hydrolase_fold"/>
</dbReference>
<evidence type="ECO:0000256" key="9">
    <source>
        <dbReference type="ARBA" id="ARBA00022692"/>
    </source>
</evidence>
<dbReference type="SUPFAM" id="SSF53474">
    <property type="entry name" value="alpha/beta-Hydrolases"/>
    <property type="match status" value="1"/>
</dbReference>
<dbReference type="Gene3D" id="3.40.50.1820">
    <property type="entry name" value="alpha/beta hydrolase"/>
    <property type="match status" value="1"/>
</dbReference>
<keyword evidence="10" id="KW-0967">Endosome</keyword>
<keyword evidence="11" id="KW-0378">Hydrolase</keyword>
<keyword evidence="9 21" id="KW-0812">Transmembrane</keyword>
<evidence type="ECO:0000256" key="3">
    <source>
        <dbReference type="ARBA" id="ARBA00004343"/>
    </source>
</evidence>
<keyword evidence="24" id="KW-1185">Reference proteome</keyword>
<evidence type="ECO:0000256" key="4">
    <source>
        <dbReference type="ARBA" id="ARBA00010701"/>
    </source>
</evidence>
<sequence length="522" mass="58073">MEDKRSIRSQRGWHHARWVVIGLVLAVYVLWERFVRGYNRHRGGDTPNIPTGSYFTLESVHRHGIGTQYMHHQVLDMTPEVVAEAGARFQLAEMSLSELTDDEETLWTRNSRYRTENPYTYKFSIPTRNQSTLRMQERSPEFMAFLATPQGQHTPVAWAEEEVQVPDVESKDAVIALALMSSNAYVEVPFTGDWRNVTAPWDEHDSQGYGWDGEGLRGHVFYNSQEDIVVISVKGTSAQGIPGSGDDETTAQDKINDNLLFSCCCARVSYLWSTVCDCYVKGSTCDESCLEKELRRKDRYYQAVVEIYAAVLKDHPSAAVWMTGHSLGGSLASLIGRTFGLPVVAFEAPGEQLAAKRLHLPFPPGLPSYLDNVWHFGHTADPIFLGTCNGASSSCSIAGYAMETACHTGQVCVYDVVKDKGWHVNMLNHRIHTVIDSILNEYNETAKCITPEPCVDCYNWKYWPDRSGKKHPSSTITASSSTATSSVAVCIGRNWLGICTAWATVPATDAQVQTAPPAQPET</sequence>
<dbReference type="Proteomes" id="UP001377567">
    <property type="component" value="Unassembled WGS sequence"/>
</dbReference>
<comment type="subunit">
    <text evidence="5">Binds to both phosphatidylinositol (PI) and phosphatidylinositol 3,5-bisphosphate (PIP2).</text>
</comment>
<name>A0AAV5SCN2_MAUHU</name>
<evidence type="ECO:0000256" key="20">
    <source>
        <dbReference type="ARBA" id="ARBA00029828"/>
    </source>
</evidence>
<dbReference type="GO" id="GO:0004806">
    <property type="term" value="F:triacylglycerol lipase activity"/>
    <property type="evidence" value="ECO:0007669"/>
    <property type="project" value="UniProtKB-EC"/>
</dbReference>
<protein>
    <recommendedName>
        <fullName evidence="7">Putative lipase ATG15</fullName>
        <ecNumber evidence="6">3.1.1.3</ecNumber>
    </recommendedName>
    <alternativeName>
        <fullName evidence="20">Autophagy-related protein 15</fullName>
    </alternativeName>
    <alternativeName>
        <fullName evidence="8">Putative lipase atg15</fullName>
    </alternativeName>
</protein>
<dbReference type="InterPro" id="IPR050805">
    <property type="entry name" value="ATG15_Lipase"/>
</dbReference>
<evidence type="ECO:0000259" key="22">
    <source>
        <dbReference type="Pfam" id="PF01764"/>
    </source>
</evidence>
<dbReference type="AlphaFoldDB" id="A0AAV5SCN2"/>
<reference evidence="23 24" key="1">
    <citation type="journal article" date="2023" name="Elife">
        <title>Identification of key yeast species and microbe-microbe interactions impacting larval growth of Drosophila in the wild.</title>
        <authorList>
            <person name="Mure A."/>
            <person name="Sugiura Y."/>
            <person name="Maeda R."/>
            <person name="Honda K."/>
            <person name="Sakurai N."/>
            <person name="Takahashi Y."/>
            <person name="Watada M."/>
            <person name="Katoh T."/>
            <person name="Gotoh A."/>
            <person name="Gotoh Y."/>
            <person name="Taniguchi I."/>
            <person name="Nakamura K."/>
            <person name="Hayashi T."/>
            <person name="Katayama T."/>
            <person name="Uemura T."/>
            <person name="Hattori Y."/>
        </authorList>
    </citation>
    <scope>NUCLEOTIDE SEQUENCE [LARGE SCALE GENOMIC DNA]</scope>
    <source>
        <strain evidence="23 24">KH-74</strain>
    </source>
</reference>
<keyword evidence="14 21" id="KW-1133">Transmembrane helix</keyword>
<feature type="transmembrane region" description="Helical" evidence="21">
    <location>
        <begin position="12"/>
        <end position="31"/>
    </location>
</feature>
<dbReference type="GO" id="GO:0006660">
    <property type="term" value="P:phosphatidylserine catabolic process"/>
    <property type="evidence" value="ECO:0007669"/>
    <property type="project" value="TreeGrafter"/>
</dbReference>
<evidence type="ECO:0000256" key="5">
    <source>
        <dbReference type="ARBA" id="ARBA00011137"/>
    </source>
</evidence>
<comment type="caution">
    <text evidence="23">The sequence shown here is derived from an EMBL/GenBank/DDBJ whole genome shotgun (WGS) entry which is preliminary data.</text>
</comment>
<evidence type="ECO:0000256" key="10">
    <source>
        <dbReference type="ARBA" id="ARBA00022753"/>
    </source>
</evidence>
<comment type="similarity">
    <text evidence="4">Belongs to the AB hydrolase superfamily. Lipase family.</text>
</comment>
<dbReference type="EC" id="3.1.1.3" evidence="6"/>
<keyword evidence="12" id="KW-0442">Lipid degradation</keyword>
<gene>
    <name evidence="23" type="ORF">DAKH74_058140</name>
</gene>
<comment type="function">
    <text evidence="19">Lipase which is essential for lysis of subvacuolar cytoplasm to vacuole targeted bodies and intravacuolar autophagic bodies. Involved in the lysis of intravacuolar multivesicular body (MVB) vesicles. The intravacuolar membrane disintegration by ATG15 is critical to life span extension.</text>
</comment>
<evidence type="ECO:0000256" key="12">
    <source>
        <dbReference type="ARBA" id="ARBA00022963"/>
    </source>
</evidence>
<evidence type="ECO:0000313" key="24">
    <source>
        <dbReference type="Proteomes" id="UP001377567"/>
    </source>
</evidence>
<evidence type="ECO:0000313" key="23">
    <source>
        <dbReference type="EMBL" id="GMM59197.1"/>
    </source>
</evidence>
<evidence type="ECO:0000256" key="7">
    <source>
        <dbReference type="ARBA" id="ARBA00018542"/>
    </source>
</evidence>
<evidence type="ECO:0000256" key="14">
    <source>
        <dbReference type="ARBA" id="ARBA00022989"/>
    </source>
</evidence>
<evidence type="ECO:0000256" key="1">
    <source>
        <dbReference type="ARBA" id="ARBA00001024"/>
    </source>
</evidence>
<accession>A0AAV5SCN2</accession>
<evidence type="ECO:0000256" key="15">
    <source>
        <dbReference type="ARBA" id="ARBA00023006"/>
    </source>
</evidence>
<keyword evidence="16" id="KW-0443">Lipid metabolism</keyword>
<dbReference type="InterPro" id="IPR002921">
    <property type="entry name" value="Fungal_lipase-type"/>
</dbReference>
<keyword evidence="15" id="KW-0072">Autophagy</keyword>
<dbReference type="GO" id="GO:0032585">
    <property type="term" value="C:multivesicular body membrane"/>
    <property type="evidence" value="ECO:0007669"/>
    <property type="project" value="UniProtKB-SubCell"/>
</dbReference>
<evidence type="ECO:0000256" key="17">
    <source>
        <dbReference type="ARBA" id="ARBA00023136"/>
    </source>
</evidence>
<evidence type="ECO:0000256" key="11">
    <source>
        <dbReference type="ARBA" id="ARBA00022801"/>
    </source>
</evidence>
<feature type="domain" description="Fungal lipase-type" evidence="22">
    <location>
        <begin position="306"/>
        <end position="335"/>
    </location>
</feature>
<keyword evidence="17 21" id="KW-0472">Membrane</keyword>
<dbReference type="PANTHER" id="PTHR47175">
    <property type="entry name" value="LIPASE ATG15-RELATED"/>
    <property type="match status" value="1"/>
</dbReference>
<comment type="subcellular location">
    <subcellularLocation>
        <location evidence="3">Endosome</location>
        <location evidence="3">Multivesicular body membrane</location>
        <topology evidence="3">Single-pass type II membrane protein</topology>
    </subcellularLocation>
    <subcellularLocation>
        <location evidence="2">Prevacuolar compartment membrane</location>
        <topology evidence="2">Single-pass type II membrane protein</topology>
    </subcellularLocation>
</comment>
<dbReference type="Pfam" id="PF01764">
    <property type="entry name" value="Lipase_3"/>
    <property type="match status" value="1"/>
</dbReference>
<evidence type="ECO:0000256" key="19">
    <source>
        <dbReference type="ARBA" id="ARBA00024663"/>
    </source>
</evidence>
<dbReference type="GO" id="GO:0005775">
    <property type="term" value="C:vacuolar lumen"/>
    <property type="evidence" value="ECO:0007669"/>
    <property type="project" value="TreeGrafter"/>
</dbReference>
<organism evidence="23 24">
    <name type="scientific">Maudiozyma humilis</name>
    <name type="common">Sour dough yeast</name>
    <name type="synonym">Kazachstania humilis</name>
    <dbReference type="NCBI Taxonomy" id="51915"/>
    <lineage>
        <taxon>Eukaryota</taxon>
        <taxon>Fungi</taxon>
        <taxon>Dikarya</taxon>
        <taxon>Ascomycota</taxon>
        <taxon>Saccharomycotina</taxon>
        <taxon>Saccharomycetes</taxon>
        <taxon>Saccharomycetales</taxon>
        <taxon>Saccharomycetaceae</taxon>
        <taxon>Maudiozyma</taxon>
    </lineage>
</organism>
<evidence type="ECO:0000256" key="13">
    <source>
        <dbReference type="ARBA" id="ARBA00022968"/>
    </source>
</evidence>
<comment type="catalytic activity">
    <reaction evidence="1">
        <text>a triacylglycerol + H2O = a diacylglycerol + a fatty acid + H(+)</text>
        <dbReference type="Rhea" id="RHEA:12044"/>
        <dbReference type="ChEBI" id="CHEBI:15377"/>
        <dbReference type="ChEBI" id="CHEBI:15378"/>
        <dbReference type="ChEBI" id="CHEBI:17855"/>
        <dbReference type="ChEBI" id="CHEBI:18035"/>
        <dbReference type="ChEBI" id="CHEBI:28868"/>
        <dbReference type="EC" id="3.1.1.3"/>
    </reaction>
</comment>
<evidence type="ECO:0000256" key="6">
    <source>
        <dbReference type="ARBA" id="ARBA00013279"/>
    </source>
</evidence>
<dbReference type="EMBL" id="BTGD01000027">
    <property type="protein sequence ID" value="GMM59197.1"/>
    <property type="molecule type" value="Genomic_DNA"/>
</dbReference>